<accession>A0ABW5XC18</accession>
<dbReference type="Proteomes" id="UP001597391">
    <property type="component" value="Unassembled WGS sequence"/>
</dbReference>
<evidence type="ECO:0000313" key="2">
    <source>
        <dbReference type="Proteomes" id="UP001597391"/>
    </source>
</evidence>
<evidence type="ECO:0000313" key="1">
    <source>
        <dbReference type="EMBL" id="MFD2839387.1"/>
    </source>
</evidence>
<reference evidence="2" key="1">
    <citation type="journal article" date="2019" name="Int. J. Syst. Evol. Microbiol.">
        <title>The Global Catalogue of Microorganisms (GCM) 10K type strain sequencing project: providing services to taxonomists for standard genome sequencing and annotation.</title>
        <authorList>
            <consortium name="The Broad Institute Genomics Platform"/>
            <consortium name="The Broad Institute Genome Sequencing Center for Infectious Disease"/>
            <person name="Wu L."/>
            <person name="Ma J."/>
        </authorList>
    </citation>
    <scope>NUCLEOTIDE SEQUENCE [LARGE SCALE GENOMIC DNA]</scope>
    <source>
        <strain evidence="2">KCTC 33576</strain>
    </source>
</reference>
<name>A0ABW5XC18_9MICO</name>
<dbReference type="EMBL" id="JBHUOP010000001">
    <property type="protein sequence ID" value="MFD2839387.1"/>
    <property type="molecule type" value="Genomic_DNA"/>
</dbReference>
<comment type="caution">
    <text evidence="1">The sequence shown here is derived from an EMBL/GenBank/DDBJ whole genome shotgun (WGS) entry which is preliminary data.</text>
</comment>
<keyword evidence="2" id="KW-1185">Reference proteome</keyword>
<sequence length="191" mass="21504">MTSPHVELPAAFHAALRALRPDVIPRHLTLEEIRAPRSLTPYSAALAGEITQSRNEPGILADGSLTLLYTEEFQKDWGGHFRFAVIVRTTIDEVMGQDPLIYEVTRAWVRDSLSSTNAQYSHLRGTVTVLNQESFDETTNSEATSTLELRASWTPDALDPDAIYLEFKRHLESWMNLLFTTAGSPMLFVQR</sequence>
<dbReference type="RefSeq" id="WP_377464854.1">
    <property type="nucleotide sequence ID" value="NZ_JBHUOP010000001.1"/>
</dbReference>
<dbReference type="InterPro" id="IPR021555">
    <property type="entry name" value="DUF3000"/>
</dbReference>
<gene>
    <name evidence="1" type="ORF">ACFSYH_02215</name>
</gene>
<protein>
    <submittedName>
        <fullName evidence="1">DUF3000 family protein</fullName>
    </submittedName>
</protein>
<organism evidence="1 2">
    <name type="scientific">Populibacterium corticicola</name>
    <dbReference type="NCBI Taxonomy" id="1812826"/>
    <lineage>
        <taxon>Bacteria</taxon>
        <taxon>Bacillati</taxon>
        <taxon>Actinomycetota</taxon>
        <taxon>Actinomycetes</taxon>
        <taxon>Micrococcales</taxon>
        <taxon>Jonesiaceae</taxon>
        <taxon>Populibacterium</taxon>
    </lineage>
</organism>
<dbReference type="Pfam" id="PF11452">
    <property type="entry name" value="DUF3000"/>
    <property type="match status" value="1"/>
</dbReference>
<proteinExistence type="predicted"/>